<sequence length="272" mass="31940">MPRMKRTTKRTRGELSVEPPPWNHPLARYFASNEDLVYYERRLAGRKEIPPRYLDSNLLVTQNFDHLREILEYQGIMNFVQIRDKYYPDLVAIAYSTLMIEVNEENESDFSLVFKLGKDEYKLGCSELAIIWGLPNQGCLFEGGKTPIGDWGYLKENAMGIFNLTQDLIIMWAMVNNIKINWPYFIVKHVPSQGYIDIRLLRKMGRGAIEEGQEDQEAQEAPPQAQEQAGPSMSDLMQVLQRIERKQDRMDRRLHRIEQYMEIEEDEDEDQD</sequence>
<accession>A0ABU6R1I8</accession>
<gene>
    <name evidence="2" type="ORF">PIB30_106726</name>
</gene>
<protein>
    <submittedName>
        <fullName evidence="2">Uncharacterized protein</fullName>
    </submittedName>
</protein>
<name>A0ABU6R1I8_9FABA</name>
<organism evidence="2 3">
    <name type="scientific">Stylosanthes scabra</name>
    <dbReference type="NCBI Taxonomy" id="79078"/>
    <lineage>
        <taxon>Eukaryota</taxon>
        <taxon>Viridiplantae</taxon>
        <taxon>Streptophyta</taxon>
        <taxon>Embryophyta</taxon>
        <taxon>Tracheophyta</taxon>
        <taxon>Spermatophyta</taxon>
        <taxon>Magnoliopsida</taxon>
        <taxon>eudicotyledons</taxon>
        <taxon>Gunneridae</taxon>
        <taxon>Pentapetalae</taxon>
        <taxon>rosids</taxon>
        <taxon>fabids</taxon>
        <taxon>Fabales</taxon>
        <taxon>Fabaceae</taxon>
        <taxon>Papilionoideae</taxon>
        <taxon>50 kb inversion clade</taxon>
        <taxon>dalbergioids sensu lato</taxon>
        <taxon>Dalbergieae</taxon>
        <taxon>Pterocarpus clade</taxon>
        <taxon>Stylosanthes</taxon>
    </lineage>
</organism>
<dbReference type="EMBL" id="JASCZI010004305">
    <property type="protein sequence ID" value="MED6117094.1"/>
    <property type="molecule type" value="Genomic_DNA"/>
</dbReference>
<evidence type="ECO:0000256" key="1">
    <source>
        <dbReference type="SAM" id="MobiDB-lite"/>
    </source>
</evidence>
<proteinExistence type="predicted"/>
<keyword evidence="3" id="KW-1185">Reference proteome</keyword>
<dbReference type="Proteomes" id="UP001341840">
    <property type="component" value="Unassembled WGS sequence"/>
</dbReference>
<comment type="caution">
    <text evidence="2">The sequence shown here is derived from an EMBL/GenBank/DDBJ whole genome shotgun (WGS) entry which is preliminary data.</text>
</comment>
<evidence type="ECO:0000313" key="2">
    <source>
        <dbReference type="EMBL" id="MED6117094.1"/>
    </source>
</evidence>
<evidence type="ECO:0000313" key="3">
    <source>
        <dbReference type="Proteomes" id="UP001341840"/>
    </source>
</evidence>
<feature type="region of interest" description="Disordered" evidence="1">
    <location>
        <begin position="210"/>
        <end position="237"/>
    </location>
</feature>
<reference evidence="2 3" key="1">
    <citation type="journal article" date="2023" name="Plants (Basel)">
        <title>Bridging the Gap: Combining Genomics and Transcriptomics Approaches to Understand Stylosanthes scabra, an Orphan Legume from the Brazilian Caatinga.</title>
        <authorList>
            <person name="Ferreira-Neto J.R.C."/>
            <person name="da Silva M.D."/>
            <person name="Binneck E."/>
            <person name="de Melo N.F."/>
            <person name="da Silva R.H."/>
            <person name="de Melo A.L.T.M."/>
            <person name="Pandolfi V."/>
            <person name="Bustamante F.O."/>
            <person name="Brasileiro-Vidal A.C."/>
            <person name="Benko-Iseppon A.M."/>
        </authorList>
    </citation>
    <scope>NUCLEOTIDE SEQUENCE [LARGE SCALE GENOMIC DNA]</scope>
    <source>
        <tissue evidence="2">Leaves</tissue>
    </source>
</reference>
<feature type="compositionally biased region" description="Low complexity" evidence="1">
    <location>
        <begin position="219"/>
        <end position="231"/>
    </location>
</feature>